<proteinExistence type="predicted"/>
<accession>A0A7U3ZNX8</accession>
<gene>
    <name evidence="2" type="ordered locus">Runsl_4350</name>
</gene>
<dbReference type="Pfam" id="PF18911">
    <property type="entry name" value="PKD_4"/>
    <property type="match status" value="1"/>
</dbReference>
<dbReference type="Pfam" id="PF13585">
    <property type="entry name" value="CHU_C"/>
    <property type="match status" value="1"/>
</dbReference>
<protein>
    <submittedName>
        <fullName evidence="2">PKD domain containing protein</fullName>
    </submittedName>
</protein>
<dbReference type="InterPro" id="IPR000601">
    <property type="entry name" value="PKD_dom"/>
</dbReference>
<reference evidence="3" key="1">
    <citation type="submission" date="2011-06" db="EMBL/GenBank/DDBJ databases">
        <title>The complete genome of chromosome of Runella slithyformis DSM 19594.</title>
        <authorList>
            <consortium name="US DOE Joint Genome Institute (JGI-PGF)"/>
            <person name="Lucas S."/>
            <person name="Han J."/>
            <person name="Lapidus A."/>
            <person name="Bruce D."/>
            <person name="Goodwin L."/>
            <person name="Pitluck S."/>
            <person name="Peters L."/>
            <person name="Kyrpides N."/>
            <person name="Mavromatis K."/>
            <person name="Ivanova N."/>
            <person name="Ovchinnikova G."/>
            <person name="Zhang X."/>
            <person name="Misra M."/>
            <person name="Detter J.C."/>
            <person name="Tapia R."/>
            <person name="Han C."/>
            <person name="Land M."/>
            <person name="Hauser L."/>
            <person name="Markowitz V."/>
            <person name="Cheng J.-F."/>
            <person name="Hugenholtz P."/>
            <person name="Woyke T."/>
            <person name="Wu D."/>
            <person name="Tindall B."/>
            <person name="Faehrich R."/>
            <person name="Brambilla E."/>
            <person name="Klenk H.-P."/>
            <person name="Eisen J.A."/>
        </authorList>
    </citation>
    <scope>NUCLEOTIDE SEQUENCE [LARGE SCALE GENOMIC DNA]</scope>
    <source>
        <strain evidence="3">ATCC 29530 / DSM 19594 / LMG 11500 / NCIMB 11436 / LSU 4</strain>
    </source>
</reference>
<dbReference type="InterPro" id="IPR022409">
    <property type="entry name" value="PKD/Chitinase_dom"/>
</dbReference>
<dbReference type="EMBL" id="CP002859">
    <property type="protein sequence ID" value="AEI50682.1"/>
    <property type="molecule type" value="Genomic_DNA"/>
</dbReference>
<name>A0A7U3ZNX8_RUNSL</name>
<dbReference type="InterPro" id="IPR035986">
    <property type="entry name" value="PKD_dom_sf"/>
</dbReference>
<organism evidence="2 3">
    <name type="scientific">Runella slithyformis (strain ATCC 29530 / DSM 19594 / LMG 11500 / NCIMB 11436 / LSU 4)</name>
    <dbReference type="NCBI Taxonomy" id="761193"/>
    <lineage>
        <taxon>Bacteria</taxon>
        <taxon>Pseudomonadati</taxon>
        <taxon>Bacteroidota</taxon>
        <taxon>Cytophagia</taxon>
        <taxon>Cytophagales</taxon>
        <taxon>Spirosomataceae</taxon>
        <taxon>Runella</taxon>
    </lineage>
</organism>
<dbReference type="Proteomes" id="UP000000493">
    <property type="component" value="Chromosome"/>
</dbReference>
<dbReference type="NCBIfam" id="TIGR04131">
    <property type="entry name" value="Bac_Flav_CTERM"/>
    <property type="match status" value="1"/>
</dbReference>
<dbReference type="Gene3D" id="2.60.40.10">
    <property type="entry name" value="Immunoglobulins"/>
    <property type="match status" value="3"/>
</dbReference>
<feature type="domain" description="PKD" evidence="1">
    <location>
        <begin position="221"/>
        <end position="277"/>
    </location>
</feature>
<feature type="domain" description="PKD" evidence="1">
    <location>
        <begin position="35"/>
        <end position="90"/>
    </location>
</feature>
<dbReference type="SMART" id="SM00089">
    <property type="entry name" value="PKD"/>
    <property type="match status" value="3"/>
</dbReference>
<dbReference type="AlphaFoldDB" id="A0A7U3ZNX8"/>
<sequence length="378" mass="41470">MKLTTLMLFLLTVHFQSIGQIRGIKISGDTCSNFTLALQAEGTSRSPYFFWQFGDPASGIKDSITITGLSPSPFPTHTFTSPGVYNVCVSFQEPNLPVVKICRSISIGLCCDGLITFKDSCLQNNSTFSFKTGASINSINWNFGDIASGANNNSNALNPSHKFTSAGTYTVIATVNAACGVFKDTSIVSIINCNRAPCTGTILHKDTCLNRQTSFQINSIDPIVSVNWNFGDPGSGVFNTSTSNNTNHQFTTSKVFTIRAIVNFNCGIDTLFKTIEIINCEITDSSLCKVSIPDAFSPNNDNINDLFLPLTSCPLEKYELLIFNRWGELIFKSNNPENAWNGDYKGVECPVGIYTYLLMYKYPNKPNEIKRGDVAIIK</sequence>
<dbReference type="KEGG" id="rsi:Runsl_4350"/>
<dbReference type="SUPFAM" id="SSF49299">
    <property type="entry name" value="PKD domain"/>
    <property type="match status" value="3"/>
</dbReference>
<feature type="domain" description="PKD" evidence="1">
    <location>
        <begin position="132"/>
        <end position="180"/>
    </location>
</feature>
<dbReference type="CDD" id="cd00146">
    <property type="entry name" value="PKD"/>
    <property type="match status" value="3"/>
</dbReference>
<evidence type="ECO:0000259" key="1">
    <source>
        <dbReference type="PROSITE" id="PS50093"/>
    </source>
</evidence>
<dbReference type="InterPro" id="IPR013783">
    <property type="entry name" value="Ig-like_fold"/>
</dbReference>
<reference evidence="2 3" key="2">
    <citation type="journal article" date="2012" name="Stand. Genomic Sci.">
        <title>Complete genome sequence of the aquatic bacterium Runella slithyformis type strain (LSU 4(T)).</title>
        <authorList>
            <person name="Copeland A."/>
            <person name="Zhang X."/>
            <person name="Misra M."/>
            <person name="Lapidus A."/>
            <person name="Nolan M."/>
            <person name="Lucas S."/>
            <person name="Deshpande S."/>
            <person name="Cheng J.F."/>
            <person name="Tapia R."/>
            <person name="Goodwin L.A."/>
            <person name="Pitluck S."/>
            <person name="Liolios K."/>
            <person name="Pagani I."/>
            <person name="Ivanova N."/>
            <person name="Mikhailova N."/>
            <person name="Pati A."/>
            <person name="Chen A."/>
            <person name="Palaniappan K."/>
            <person name="Land M."/>
            <person name="Hauser L."/>
            <person name="Pan C."/>
            <person name="Jeffries C.D."/>
            <person name="Detter J.C."/>
            <person name="Brambilla E.M."/>
            <person name="Rohde M."/>
            <person name="Djao O.D."/>
            <person name="Goker M."/>
            <person name="Sikorski J."/>
            <person name="Tindall B.J."/>
            <person name="Woyke T."/>
            <person name="Bristow J."/>
            <person name="Eisen J.A."/>
            <person name="Markowitz V."/>
            <person name="Hugenholtz P."/>
            <person name="Kyrpides N.C."/>
            <person name="Klenk H.P."/>
            <person name="Mavromatis K."/>
        </authorList>
    </citation>
    <scope>NUCLEOTIDE SEQUENCE [LARGE SCALE GENOMIC DNA]</scope>
    <source>
        <strain evidence="3">ATCC 29530 / DSM 19594 / LMG 11500 / NCIMB 11436 / LSU 4</strain>
    </source>
</reference>
<evidence type="ECO:0000313" key="2">
    <source>
        <dbReference type="EMBL" id="AEI50682.1"/>
    </source>
</evidence>
<evidence type="ECO:0000313" key="3">
    <source>
        <dbReference type="Proteomes" id="UP000000493"/>
    </source>
</evidence>
<dbReference type="InterPro" id="IPR026341">
    <property type="entry name" value="T9SS_type_B"/>
</dbReference>
<keyword evidence="3" id="KW-1185">Reference proteome</keyword>
<dbReference type="PROSITE" id="PS50093">
    <property type="entry name" value="PKD"/>
    <property type="match status" value="3"/>
</dbReference>
<dbReference type="RefSeq" id="WP_013929976.1">
    <property type="nucleotide sequence ID" value="NC_015703.1"/>
</dbReference>